<sequence>MTVVQSLASPAFVFPDPNVDTIRFDSGSSSLSSSFSDSTTSYLGSTRGSASGAGTSSRKDESINSFSMYTTDSLHSHSQSHQTNSILNGSPTSYFSHKPSSSLSTPHEAPRALNETLLTIDSLLQIDTAVLTAKSSAKNSATQLTQYLIHYNIVHRLHVSLTRFHSALAESPSSRYDSAKFSSSYQQAVEQCSQLLSESFKVRPSNFPSVLRYRQRELLNSFLTLLKSAPSFISTALLSMSASDLTNFVGGANHDLYEDVSSLNRTRPLDILYYSVFPPDTLQSQKKEYFADICSALLEHKRGTNFCFAVFDRIMNDTGHPYTNAFETVLYTLLQEGSFLSSTAQNGTRPIGGHSSPVSATNSEYPSPELPNATLASSSSFSLATATAASARLRLRKASSSSVSLSSSDEPLDNVSQDYLRNSVELIVEFIDNQSSGAIPEAFLNFVKVVVGKLPEESQRSSTLLIVVKYFFSVHLRRSMIYPERLGMLSDYYISDVQRKKILGLVFNKLYNLVMSYAYGAHQEGSVVNSSLHEKTKKHLESILSRFDPDEQKSHANTAEGTSSTPMPSSMSSPLPSKSLYCSPGQLFVMTPSDIVCLYSALFPTFALRQRSQNYNTHALNVDTSKRPYNPYGVSSSGTGLPHYSESSSYTPGAGTVSGSHSQTESLPSLTEVDQSFNVNSFDHDYEEGSGSSTPRLGPSDDCAWSLEDIKTDVEPVIEELIKKFPYLQFRDNSQYLYSLRPSKLQTFRVPSPTSEKWHIFQVGNDSTVHDVRPESLLEQVYNVSQVPDLSTSQEVDDMIYSLPVAPANRGLVSVIKRAVEKIVSHISSSPYPRSHQELHINSPNDLESLSDTSASYLSDLLAESLEKSIANNKFLDANEYSNAANALRKLLPSSISATYAQVAIALNNYVISLISKEKTFALQRMQSQAKACQAQIIPFEIQLEAAKKRCDILLVYLGNLRTKIWYSTEVRNSSLWTRAKDVALALTYGTNPEIAESPVSLYSPMAFPSLKRNNSSSSVSSLSAFSFKRFTSGNSKREYANSRRQSVIGSQFLSENGMFAPKELAGVYKLSDREAEATKKWLQGQNIQNFCTGEERIHRFCCEVDDLVKRIMGDALGSQRNKGHSLLTSSLLFRYDLWKLIVDVEGSSRSSTPSINPSYGHRASIGAVSDNDLSDLVHFRTVQRPADRSSFRGHRSQKSTPNFIEVFNSLDLGKRPSDADVLESPSTSSFKENSAHYRNRSLNEASGSNGSSSNLDSADFTAKDEASLLEADSKRNKLDETILALQMTLTSLIYTDVGVNCFYDGK</sequence>
<proteinExistence type="predicted"/>
<feature type="region of interest" description="Disordered" evidence="1">
    <location>
        <begin position="344"/>
        <end position="369"/>
    </location>
</feature>
<evidence type="ECO:0000313" key="3">
    <source>
        <dbReference type="Proteomes" id="UP000189580"/>
    </source>
</evidence>
<protein>
    <submittedName>
        <fullName evidence="2">Uncharacterized protein</fullName>
    </submittedName>
</protein>
<gene>
    <name evidence="2" type="ORF">AWJ20_3685</name>
</gene>
<reference evidence="2 3" key="1">
    <citation type="submission" date="2016-02" db="EMBL/GenBank/DDBJ databases">
        <title>Complete genome sequence and transcriptome regulation of the pentose utilising yeast Sugiyamaella lignohabitans.</title>
        <authorList>
            <person name="Bellasio M."/>
            <person name="Peymann A."/>
            <person name="Valli M."/>
            <person name="Sipitzky M."/>
            <person name="Graf A."/>
            <person name="Sauer M."/>
            <person name="Marx H."/>
            <person name="Mattanovich D."/>
        </authorList>
    </citation>
    <scope>NUCLEOTIDE SEQUENCE [LARGE SCALE GENOMIC DNA]</scope>
    <source>
        <strain evidence="2 3">CBS 10342</strain>
    </source>
</reference>
<dbReference type="KEGG" id="slb:AWJ20_3685"/>
<dbReference type="PANTHER" id="PTHR42064:SF1">
    <property type="entry name" value="YALI0F28677P"/>
    <property type="match status" value="1"/>
</dbReference>
<feature type="compositionally biased region" description="Polar residues" evidence="1">
    <location>
        <begin position="356"/>
        <end position="365"/>
    </location>
</feature>
<feature type="region of interest" description="Disordered" evidence="1">
    <location>
        <begin position="681"/>
        <end position="700"/>
    </location>
</feature>
<dbReference type="PANTHER" id="PTHR42064">
    <property type="entry name" value="YALI0F28677P"/>
    <property type="match status" value="1"/>
</dbReference>
<dbReference type="OrthoDB" id="3548913at2759"/>
<keyword evidence="3" id="KW-1185">Reference proteome</keyword>
<feature type="region of interest" description="Disordered" evidence="1">
    <location>
        <begin position="26"/>
        <end position="60"/>
    </location>
</feature>
<evidence type="ECO:0000313" key="2">
    <source>
        <dbReference type="EMBL" id="ANB16034.1"/>
    </source>
</evidence>
<feature type="compositionally biased region" description="Polar residues" evidence="1">
    <location>
        <begin position="633"/>
        <end position="669"/>
    </location>
</feature>
<feature type="compositionally biased region" description="Low complexity" evidence="1">
    <location>
        <begin position="26"/>
        <end position="56"/>
    </location>
</feature>
<accession>A0A170R060</accession>
<name>A0A170R060_9ASCO</name>
<evidence type="ECO:0000256" key="1">
    <source>
        <dbReference type="SAM" id="MobiDB-lite"/>
    </source>
</evidence>
<dbReference type="GeneID" id="30035733"/>
<feature type="region of interest" description="Disordered" evidence="1">
    <location>
        <begin position="1218"/>
        <end position="1237"/>
    </location>
</feature>
<dbReference type="RefSeq" id="XP_018738511.1">
    <property type="nucleotide sequence ID" value="XM_018880719.1"/>
</dbReference>
<dbReference type="EMBL" id="CP014503">
    <property type="protein sequence ID" value="ANB16034.1"/>
    <property type="molecule type" value="Genomic_DNA"/>
</dbReference>
<feature type="compositionally biased region" description="Low complexity" evidence="1">
    <location>
        <begin position="562"/>
        <end position="575"/>
    </location>
</feature>
<organism evidence="2 3">
    <name type="scientific">Sugiyamaella lignohabitans</name>
    <dbReference type="NCBI Taxonomy" id="796027"/>
    <lineage>
        <taxon>Eukaryota</taxon>
        <taxon>Fungi</taxon>
        <taxon>Dikarya</taxon>
        <taxon>Ascomycota</taxon>
        <taxon>Saccharomycotina</taxon>
        <taxon>Dipodascomycetes</taxon>
        <taxon>Dipodascales</taxon>
        <taxon>Trichomonascaceae</taxon>
        <taxon>Sugiyamaella</taxon>
    </lineage>
</organism>
<dbReference type="Proteomes" id="UP000189580">
    <property type="component" value="Chromosome b"/>
</dbReference>
<feature type="region of interest" description="Disordered" evidence="1">
    <location>
        <begin position="546"/>
        <end position="575"/>
    </location>
</feature>
<feature type="region of interest" description="Disordered" evidence="1">
    <location>
        <begin position="622"/>
        <end position="669"/>
    </location>
</feature>